<keyword evidence="1" id="KW-0732">Signal</keyword>
<dbReference type="OrthoDB" id="1921208at2759"/>
<accession>A0A6A5UGK5</accession>
<feature type="signal peptide" evidence="1">
    <location>
        <begin position="1"/>
        <end position="16"/>
    </location>
</feature>
<dbReference type="PANTHER" id="PTHR34883:SF4">
    <property type="entry name" value="CUPREDOXIN"/>
    <property type="match status" value="1"/>
</dbReference>
<dbReference type="InterPro" id="IPR052953">
    <property type="entry name" value="Ser-rich/MCO-related"/>
</dbReference>
<protein>
    <recommendedName>
        <fullName evidence="4">Cupredoxin</fullName>
    </recommendedName>
</protein>
<dbReference type="AlphaFoldDB" id="A0A6A5UGK5"/>
<evidence type="ECO:0000313" key="3">
    <source>
        <dbReference type="Proteomes" id="UP000800035"/>
    </source>
</evidence>
<reference evidence="2" key="1">
    <citation type="journal article" date="2020" name="Stud. Mycol.">
        <title>101 Dothideomycetes genomes: a test case for predicting lifestyles and emergence of pathogens.</title>
        <authorList>
            <person name="Haridas S."/>
            <person name="Albert R."/>
            <person name="Binder M."/>
            <person name="Bloem J."/>
            <person name="Labutti K."/>
            <person name="Salamov A."/>
            <person name="Andreopoulos B."/>
            <person name="Baker S."/>
            <person name="Barry K."/>
            <person name="Bills G."/>
            <person name="Bluhm B."/>
            <person name="Cannon C."/>
            <person name="Castanera R."/>
            <person name="Culley D."/>
            <person name="Daum C."/>
            <person name="Ezra D."/>
            <person name="Gonzalez J."/>
            <person name="Henrissat B."/>
            <person name="Kuo A."/>
            <person name="Liang C."/>
            <person name="Lipzen A."/>
            <person name="Lutzoni F."/>
            <person name="Magnuson J."/>
            <person name="Mondo S."/>
            <person name="Nolan M."/>
            <person name="Ohm R."/>
            <person name="Pangilinan J."/>
            <person name="Park H.-J."/>
            <person name="Ramirez L."/>
            <person name="Alfaro M."/>
            <person name="Sun H."/>
            <person name="Tritt A."/>
            <person name="Yoshinaga Y."/>
            <person name="Zwiers L.-H."/>
            <person name="Turgeon B."/>
            <person name="Goodwin S."/>
            <person name="Spatafora J."/>
            <person name="Crous P."/>
            <person name="Grigoriev I."/>
        </authorList>
    </citation>
    <scope>NUCLEOTIDE SEQUENCE</scope>
    <source>
        <strain evidence="2">CBS 675.92</strain>
    </source>
</reference>
<dbReference type="SUPFAM" id="SSF49503">
    <property type="entry name" value="Cupredoxins"/>
    <property type="match status" value="1"/>
</dbReference>
<proteinExistence type="predicted"/>
<evidence type="ECO:0008006" key="4">
    <source>
        <dbReference type="Google" id="ProtNLM"/>
    </source>
</evidence>
<keyword evidence="3" id="KW-1185">Reference proteome</keyword>
<dbReference type="CDD" id="cd00920">
    <property type="entry name" value="Cupredoxin"/>
    <property type="match status" value="1"/>
</dbReference>
<name>A0A6A5UGK5_9PLEO</name>
<dbReference type="InterPro" id="IPR008972">
    <property type="entry name" value="Cupredoxin"/>
</dbReference>
<sequence length="251" mass="25297">MKYISALPLAAGLAAAQMQVMSVAPADAPAGAATHTVTVGGLKAAATGMVPVLGFTPESITANMGDMVVFQFMQKNHTATQSTFDQPCKKMEGGMDSGFMPNPEGKPGVTWNMTVSTTEPLWFYCKQQTGTHCGVGMVMSINAKTDNDKTMADFKNLAIKTNGTNLKQVAIQEVNAAAAAAPSTVTVQAGGAGAGAAAATGTGGTAAATVVAGQGTNQNGQTCSCQCLCGMNAFPPQAAVNNFGGFAGMIA</sequence>
<feature type="chain" id="PRO_5025513044" description="Cupredoxin" evidence="1">
    <location>
        <begin position="17"/>
        <end position="251"/>
    </location>
</feature>
<dbReference type="PANTHER" id="PTHR34883">
    <property type="entry name" value="SERINE-RICH PROTEIN, PUTATIVE-RELATED-RELATED"/>
    <property type="match status" value="1"/>
</dbReference>
<dbReference type="Gene3D" id="2.60.40.420">
    <property type="entry name" value="Cupredoxins - blue copper proteins"/>
    <property type="match status" value="1"/>
</dbReference>
<organism evidence="2 3">
    <name type="scientific">Byssothecium circinans</name>
    <dbReference type="NCBI Taxonomy" id="147558"/>
    <lineage>
        <taxon>Eukaryota</taxon>
        <taxon>Fungi</taxon>
        <taxon>Dikarya</taxon>
        <taxon>Ascomycota</taxon>
        <taxon>Pezizomycotina</taxon>
        <taxon>Dothideomycetes</taxon>
        <taxon>Pleosporomycetidae</taxon>
        <taxon>Pleosporales</taxon>
        <taxon>Massarineae</taxon>
        <taxon>Massarinaceae</taxon>
        <taxon>Byssothecium</taxon>
    </lineage>
</organism>
<dbReference type="Proteomes" id="UP000800035">
    <property type="component" value="Unassembled WGS sequence"/>
</dbReference>
<evidence type="ECO:0000256" key="1">
    <source>
        <dbReference type="SAM" id="SignalP"/>
    </source>
</evidence>
<evidence type="ECO:0000313" key="2">
    <source>
        <dbReference type="EMBL" id="KAF1960217.1"/>
    </source>
</evidence>
<dbReference type="EMBL" id="ML976983">
    <property type="protein sequence ID" value="KAF1960217.1"/>
    <property type="molecule type" value="Genomic_DNA"/>
</dbReference>
<gene>
    <name evidence="2" type="ORF">CC80DRAFT_288633</name>
</gene>